<dbReference type="Pfam" id="PF13350">
    <property type="entry name" value="Y_phosphatase3"/>
    <property type="match status" value="1"/>
</dbReference>
<dbReference type="InterPro" id="IPR000387">
    <property type="entry name" value="Tyr_Pase_dom"/>
</dbReference>
<dbReference type="InterPro" id="IPR026893">
    <property type="entry name" value="Tyr/Ser_Pase_IphP-type"/>
</dbReference>
<comment type="caution">
    <text evidence="3">The sequence shown here is derived from an EMBL/GenBank/DDBJ whole genome shotgun (WGS) entry which is preliminary data.</text>
</comment>
<gene>
    <name evidence="3" type="ORF">OB2597_20651</name>
</gene>
<sequence length="251" mass="26869">MTQTRVIPLNGTFNLRDLGGYPGANGETTWRRLLRADSLHRLTQAEMGELRHLGCSTVIDLRGPDEVSAQPNPFGSVDGPIAYHNISLFSGLDPTRTDLMEADDVLFALYCAALDDCGPSFAEVLRLIAEAPGLVVFHCTAGKDRTGMIAAFLLLLAGTPRDRIVADYALTAAHAPAMFAALQAELTDAGRDFDLASPLLLSNAATMDAFLEHLDAVHGGAETYLMASGLTETDLAALRARMLRAEPEEVA</sequence>
<dbReference type="RefSeq" id="WP_009804073.1">
    <property type="nucleotide sequence ID" value="NZ_AAMO01000009.1"/>
</dbReference>
<protein>
    <submittedName>
        <fullName evidence="3">Protein tyrosine/serine phosphatase-like protein</fullName>
    </submittedName>
</protein>
<dbReference type="InterPro" id="IPR016130">
    <property type="entry name" value="Tyr_Pase_AS"/>
</dbReference>
<dbReference type="EMBL" id="AAMO01000009">
    <property type="protein sequence ID" value="EAQ02073.1"/>
    <property type="molecule type" value="Genomic_DNA"/>
</dbReference>
<reference evidence="3 4" key="1">
    <citation type="journal article" date="2010" name="J. Bacteriol.">
        <title>Genome sequences of Oceanicola granulosus HTCC2516(T) and Oceanicola batsensis HTCC2597(TDelta).</title>
        <authorList>
            <person name="Thrash J.C."/>
            <person name="Cho J.C."/>
            <person name="Vergin K.L."/>
            <person name="Giovannoni S.J."/>
        </authorList>
    </citation>
    <scope>NUCLEOTIDE SEQUENCE [LARGE SCALE GENOMIC DNA]</scope>
    <source>
        <strain evidence="4">ATCC BAA-863 / DSM 15984 / KCTC 12145 / HTCC2597</strain>
    </source>
</reference>
<dbReference type="AlphaFoldDB" id="A3U190"/>
<dbReference type="InterPro" id="IPR029021">
    <property type="entry name" value="Prot-tyrosine_phosphatase-like"/>
</dbReference>
<dbReference type="PROSITE" id="PS50056">
    <property type="entry name" value="TYR_PHOSPHATASE_2"/>
    <property type="match status" value="1"/>
</dbReference>
<dbReference type="Gene3D" id="3.90.190.10">
    <property type="entry name" value="Protein tyrosine phosphatase superfamily"/>
    <property type="match status" value="1"/>
</dbReference>
<dbReference type="Proteomes" id="UP000004318">
    <property type="component" value="Unassembled WGS sequence"/>
</dbReference>
<keyword evidence="4" id="KW-1185">Reference proteome</keyword>
<dbReference type="PANTHER" id="PTHR31126:SF1">
    <property type="entry name" value="TYROSINE SPECIFIC PROTEIN PHOSPHATASES DOMAIN-CONTAINING PROTEIN"/>
    <property type="match status" value="1"/>
</dbReference>
<dbReference type="STRING" id="252305.OB2597_20651"/>
<dbReference type="PROSITE" id="PS00383">
    <property type="entry name" value="TYR_PHOSPHATASE_1"/>
    <property type="match status" value="1"/>
</dbReference>
<dbReference type="PANTHER" id="PTHR31126">
    <property type="entry name" value="TYROSINE-PROTEIN PHOSPHATASE"/>
    <property type="match status" value="1"/>
</dbReference>
<accession>A3U190</accession>
<evidence type="ECO:0000256" key="1">
    <source>
        <dbReference type="ARBA" id="ARBA00009580"/>
    </source>
</evidence>
<dbReference type="GO" id="GO:0004721">
    <property type="term" value="F:phosphoprotein phosphatase activity"/>
    <property type="evidence" value="ECO:0007669"/>
    <property type="project" value="InterPro"/>
</dbReference>
<evidence type="ECO:0000313" key="4">
    <source>
        <dbReference type="Proteomes" id="UP000004318"/>
    </source>
</evidence>
<name>A3U190_PSEBH</name>
<evidence type="ECO:0000259" key="2">
    <source>
        <dbReference type="PROSITE" id="PS50056"/>
    </source>
</evidence>
<evidence type="ECO:0000313" key="3">
    <source>
        <dbReference type="EMBL" id="EAQ02073.1"/>
    </source>
</evidence>
<feature type="domain" description="Tyrosine specific protein phosphatases" evidence="2">
    <location>
        <begin position="119"/>
        <end position="155"/>
    </location>
</feature>
<dbReference type="SUPFAM" id="SSF52799">
    <property type="entry name" value="(Phosphotyrosine protein) phosphatases II"/>
    <property type="match status" value="1"/>
</dbReference>
<comment type="similarity">
    <text evidence="1">Belongs to the protein-tyrosine phosphatase family.</text>
</comment>
<organism evidence="3 4">
    <name type="scientific">Pseudooceanicola batsensis (strain ATCC BAA-863 / DSM 15984 / KCTC 12145 / HTCC2597)</name>
    <name type="common">Oceanicola batsensis</name>
    <dbReference type="NCBI Taxonomy" id="252305"/>
    <lineage>
        <taxon>Bacteria</taxon>
        <taxon>Pseudomonadati</taxon>
        <taxon>Pseudomonadota</taxon>
        <taxon>Alphaproteobacteria</taxon>
        <taxon>Rhodobacterales</taxon>
        <taxon>Paracoccaceae</taxon>
        <taxon>Pseudooceanicola</taxon>
    </lineage>
</organism>
<dbReference type="HOGENOM" id="CLU_057546_3_0_5"/>
<proteinExistence type="inferred from homology"/>